<protein>
    <recommendedName>
        <fullName evidence="4">DUF4536 domain-containing protein</fullName>
    </recommendedName>
</protein>
<name>A0AAU9C809_9GAMM</name>
<sequence>MKDLHDCAFCRMMRALAFSGLGAAVGGYGALYLFGASRENALMAAVAGAVILVMGMNLRERRRR</sequence>
<accession>A0AAU9C809</accession>
<reference evidence="3" key="1">
    <citation type="journal article" date="2024" name="Int. J. Syst. Evol. Microbiol.">
        <title>Methylomarinovum tepidoasis sp. nov., a moderately thermophilic methanotroph of the family Methylothermaceae isolated from a deep-sea hydrothermal field.</title>
        <authorList>
            <person name="Hirayama H."/>
            <person name="Takaki Y."/>
            <person name="Abe M."/>
            <person name="Miyazaki M."/>
            <person name="Uematsu K."/>
            <person name="Matsui Y."/>
            <person name="Takai K."/>
        </authorList>
    </citation>
    <scope>NUCLEOTIDE SEQUENCE [LARGE SCALE GENOMIC DNA]</scope>
    <source>
        <strain evidence="3">IT-9</strain>
    </source>
</reference>
<keyword evidence="3" id="KW-1185">Reference proteome</keyword>
<evidence type="ECO:0000313" key="3">
    <source>
        <dbReference type="Proteomes" id="UP001321825"/>
    </source>
</evidence>
<evidence type="ECO:0000256" key="1">
    <source>
        <dbReference type="SAM" id="Phobius"/>
    </source>
</evidence>
<evidence type="ECO:0000313" key="2">
    <source>
        <dbReference type="EMBL" id="BCX82184.1"/>
    </source>
</evidence>
<dbReference type="KEGG" id="mcau:MIT9_P1769"/>
<evidence type="ECO:0008006" key="4">
    <source>
        <dbReference type="Google" id="ProtNLM"/>
    </source>
</evidence>
<dbReference type="Proteomes" id="UP001321825">
    <property type="component" value="Chromosome"/>
</dbReference>
<feature type="transmembrane region" description="Helical" evidence="1">
    <location>
        <begin position="12"/>
        <end position="35"/>
    </location>
</feature>
<keyword evidence="1" id="KW-0812">Transmembrane</keyword>
<proteinExistence type="predicted"/>
<gene>
    <name evidence="2" type="ORF">MIT9_P1769</name>
</gene>
<dbReference type="AlphaFoldDB" id="A0AAU9C809"/>
<organism evidence="2 3">
    <name type="scientific">Methylomarinovum caldicuralii</name>
    <dbReference type="NCBI Taxonomy" id="438856"/>
    <lineage>
        <taxon>Bacteria</taxon>
        <taxon>Pseudomonadati</taxon>
        <taxon>Pseudomonadota</taxon>
        <taxon>Gammaproteobacteria</taxon>
        <taxon>Methylococcales</taxon>
        <taxon>Methylothermaceae</taxon>
        <taxon>Methylomarinovum</taxon>
    </lineage>
</organism>
<keyword evidence="1" id="KW-0472">Membrane</keyword>
<keyword evidence="1" id="KW-1133">Transmembrane helix</keyword>
<dbReference type="RefSeq" id="WP_317704592.1">
    <property type="nucleotide sequence ID" value="NZ_AP024714.1"/>
</dbReference>
<feature type="transmembrane region" description="Helical" evidence="1">
    <location>
        <begin position="41"/>
        <end position="58"/>
    </location>
</feature>
<dbReference type="EMBL" id="AP024714">
    <property type="protein sequence ID" value="BCX82184.1"/>
    <property type="molecule type" value="Genomic_DNA"/>
</dbReference>